<evidence type="ECO:0000313" key="3">
    <source>
        <dbReference type="EMBL" id="TFE03115.1"/>
    </source>
</evidence>
<feature type="region of interest" description="Disordered" evidence="1">
    <location>
        <begin position="70"/>
        <end position="140"/>
    </location>
</feature>
<keyword evidence="2" id="KW-0812">Transmembrane</keyword>
<feature type="compositionally biased region" description="Polar residues" evidence="1">
    <location>
        <begin position="70"/>
        <end position="85"/>
    </location>
</feature>
<dbReference type="OrthoDB" id="2965336at2"/>
<dbReference type="Proteomes" id="UP000297776">
    <property type="component" value="Unassembled WGS sequence"/>
</dbReference>
<dbReference type="RefSeq" id="WP_134380182.1">
    <property type="nucleotide sequence ID" value="NZ_SORX01000002.1"/>
</dbReference>
<accession>A0A4Y8LKL1</accession>
<reference evidence="3 4" key="1">
    <citation type="submission" date="2019-03" db="EMBL/GenBank/DDBJ databases">
        <authorList>
            <person name="Yang Y."/>
        </authorList>
    </citation>
    <scope>NUCLEOTIDE SEQUENCE [LARGE SCALE GENOMIC DNA]</scope>
    <source>
        <strain evidence="3 4">ASL-1</strain>
    </source>
</reference>
<gene>
    <name evidence="3" type="ORF">E2626_04695</name>
</gene>
<feature type="transmembrane region" description="Helical" evidence="2">
    <location>
        <begin position="44"/>
        <end position="67"/>
    </location>
</feature>
<keyword evidence="4" id="KW-1185">Reference proteome</keyword>
<protein>
    <recommendedName>
        <fullName evidence="5">GerMN domain-containing protein</fullName>
    </recommendedName>
</protein>
<dbReference type="EMBL" id="SORX01000002">
    <property type="protein sequence ID" value="TFE03115.1"/>
    <property type="molecule type" value="Genomic_DNA"/>
</dbReference>
<proteinExistence type="predicted"/>
<sequence length="416" mass="46644">MTNHKWTEKEIESELRKMPVIENQINAEEIYQHVKLRKKTGKPFPWMPAAAGTAAAALMLILAPGLFNQDTPSSEQSSSDIALTTSEESNEESSQQEPDREESSEDQSAEVFDSSDAETSEENPVAEEEQDSSESNEADSEIMTVPLENENESGILFESDLSNNQYFEAGLITEDAYVIPFTIVVSDDDQEQSAAALYQQWADKIDEQAQGFIEYHPVSSDISEEENNLTGMINGLENKTQGASAAILIDVLRETFGSFYDEFRIIDENNETAQVGEFGAVESYSLKNDQRGFYIYENEDGSYYYVKSYEDFNTPEEALFAIEEQNPNDRYSSPVPENIDIQSEVAGNEMMISFDGETNELSEEDRRQLVESILLTAESFSIATVLFENLDQDFLEGYDFANPITVPIGANTAYLQ</sequence>
<feature type="compositionally biased region" description="Acidic residues" evidence="1">
    <location>
        <begin position="99"/>
        <end position="140"/>
    </location>
</feature>
<dbReference type="AlphaFoldDB" id="A0A4Y8LKL1"/>
<keyword evidence="2" id="KW-1133">Transmembrane helix</keyword>
<evidence type="ECO:0000256" key="2">
    <source>
        <dbReference type="SAM" id="Phobius"/>
    </source>
</evidence>
<evidence type="ECO:0008006" key="5">
    <source>
        <dbReference type="Google" id="ProtNLM"/>
    </source>
</evidence>
<name>A0A4Y8LKL1_9BACL</name>
<keyword evidence="2" id="KW-0472">Membrane</keyword>
<comment type="caution">
    <text evidence="3">The sequence shown here is derived from an EMBL/GenBank/DDBJ whole genome shotgun (WGS) entry which is preliminary data.</text>
</comment>
<evidence type="ECO:0000313" key="4">
    <source>
        <dbReference type="Proteomes" id="UP000297776"/>
    </source>
</evidence>
<organism evidence="3 4">
    <name type="scientific">Jeotgalibacillus salarius</name>
    <dbReference type="NCBI Taxonomy" id="546023"/>
    <lineage>
        <taxon>Bacteria</taxon>
        <taxon>Bacillati</taxon>
        <taxon>Bacillota</taxon>
        <taxon>Bacilli</taxon>
        <taxon>Bacillales</taxon>
        <taxon>Caryophanaceae</taxon>
        <taxon>Jeotgalibacillus</taxon>
    </lineage>
</organism>
<evidence type="ECO:0000256" key="1">
    <source>
        <dbReference type="SAM" id="MobiDB-lite"/>
    </source>
</evidence>